<organism evidence="3 4">
    <name type="scientific">Acropora cervicornis</name>
    <name type="common">Staghorn coral</name>
    <dbReference type="NCBI Taxonomy" id="6130"/>
    <lineage>
        <taxon>Eukaryota</taxon>
        <taxon>Metazoa</taxon>
        <taxon>Cnidaria</taxon>
        <taxon>Anthozoa</taxon>
        <taxon>Hexacorallia</taxon>
        <taxon>Scleractinia</taxon>
        <taxon>Astrocoeniina</taxon>
        <taxon>Acroporidae</taxon>
        <taxon>Acropora</taxon>
    </lineage>
</organism>
<feature type="coiled-coil region" evidence="1">
    <location>
        <begin position="388"/>
        <end position="482"/>
    </location>
</feature>
<dbReference type="AlphaFoldDB" id="A0AAD9Q4E2"/>
<reference evidence="3" key="2">
    <citation type="journal article" date="2023" name="Science">
        <title>Genomic signatures of disease resistance in endangered staghorn corals.</title>
        <authorList>
            <person name="Vollmer S.V."/>
            <person name="Selwyn J.D."/>
            <person name="Despard B.A."/>
            <person name="Roesel C.L."/>
        </authorList>
    </citation>
    <scope>NUCLEOTIDE SEQUENCE</scope>
    <source>
        <strain evidence="3">K2</strain>
    </source>
</reference>
<name>A0AAD9Q4E2_ACRCE</name>
<accession>A0AAD9Q4E2</accession>
<proteinExistence type="predicted"/>
<gene>
    <name evidence="3" type="ORF">P5673_024017</name>
</gene>
<dbReference type="EMBL" id="JARQWQ010000069">
    <property type="protein sequence ID" value="KAK2554557.1"/>
    <property type="molecule type" value="Genomic_DNA"/>
</dbReference>
<feature type="coiled-coil region" evidence="1">
    <location>
        <begin position="237"/>
        <end position="327"/>
    </location>
</feature>
<sequence length="531" mass="60528">MARETISPKTIVACTSKTSNSIVAHGLHVAVVSSAGVYVIVRNELSQVPFPRDRDRHTAELGHRSQIYTRRNKYLNTTPSLELATQLKKNAMNLPWKSSLKKIFEPFPTKLAVFGVSAKLEVVGLYKTEKRALDRFTPDFDFRCACEENVTFAYLIPNQESHCVSDFPPRVLSSYQVDMASDKQGFPILTSEEAVESCKSMFGVAMSVDDILRPSAKIYVFLWYGKFQTKKDSPVHKDAAGQQREQLMARNKELCRKIRDLKVKRAEEDQQVQMFENEIQGIQSDVSDLNKQQAAEMKSIQQLKTSNAELSSKKAEIKANLAGLKQDGDSLKSKIVQSPERFRGSVREARDERSVRLQEICAQQESSLQINEDAQTALKMITATGHDMDKLREEITKLEDLQDKNLTQKEMLRDLTAKIEEKLSRLMRQYDKKVAATHDASGQLQREQTLLEQKMTEKEEYLQKLTKQINSLSLTIQEEETRHDEEMDSLRSLYQQMLVQLESYHQGLNRGWSKVSTATSKRTKDDGKSDG</sequence>
<evidence type="ECO:0000313" key="3">
    <source>
        <dbReference type="EMBL" id="KAK2554557.1"/>
    </source>
</evidence>
<feature type="compositionally biased region" description="Basic and acidic residues" evidence="2">
    <location>
        <begin position="522"/>
        <end position="531"/>
    </location>
</feature>
<comment type="caution">
    <text evidence="3">The sequence shown here is derived from an EMBL/GenBank/DDBJ whole genome shotgun (WGS) entry which is preliminary data.</text>
</comment>
<dbReference type="Proteomes" id="UP001249851">
    <property type="component" value="Unassembled WGS sequence"/>
</dbReference>
<evidence type="ECO:0000256" key="2">
    <source>
        <dbReference type="SAM" id="MobiDB-lite"/>
    </source>
</evidence>
<evidence type="ECO:0000256" key="1">
    <source>
        <dbReference type="SAM" id="Coils"/>
    </source>
</evidence>
<keyword evidence="1" id="KW-0175">Coiled coil</keyword>
<keyword evidence="4" id="KW-1185">Reference proteome</keyword>
<protein>
    <submittedName>
        <fullName evidence="3">Uncharacterized protein</fullName>
    </submittedName>
</protein>
<feature type="region of interest" description="Disordered" evidence="2">
    <location>
        <begin position="509"/>
        <end position="531"/>
    </location>
</feature>
<reference evidence="3" key="1">
    <citation type="journal article" date="2023" name="G3 (Bethesda)">
        <title>Whole genome assembly and annotation of the endangered Caribbean coral Acropora cervicornis.</title>
        <authorList>
            <person name="Selwyn J.D."/>
            <person name="Vollmer S.V."/>
        </authorList>
    </citation>
    <scope>NUCLEOTIDE SEQUENCE</scope>
    <source>
        <strain evidence="3">K2</strain>
    </source>
</reference>
<evidence type="ECO:0000313" key="4">
    <source>
        <dbReference type="Proteomes" id="UP001249851"/>
    </source>
</evidence>